<accession>A0A1J7JQM6</accession>
<dbReference type="Proteomes" id="UP000182658">
    <property type="component" value="Unassembled WGS sequence"/>
</dbReference>
<comment type="subcellular location">
    <subcellularLocation>
        <location evidence="1">Nucleus</location>
    </subcellularLocation>
</comment>
<feature type="region of interest" description="Disordered" evidence="3">
    <location>
        <begin position="116"/>
        <end position="241"/>
    </location>
</feature>
<name>A0A1J7JQM6_9PEZI</name>
<feature type="region of interest" description="Disordered" evidence="3">
    <location>
        <begin position="1"/>
        <end position="37"/>
    </location>
</feature>
<keyword evidence="2" id="KW-0539">Nucleus</keyword>
<evidence type="ECO:0000256" key="3">
    <source>
        <dbReference type="SAM" id="MobiDB-lite"/>
    </source>
</evidence>
<feature type="domain" description="FAM192A/Fyv6 N-terminal" evidence="4">
    <location>
        <begin position="25"/>
        <end position="134"/>
    </location>
</feature>
<gene>
    <name evidence="5" type="ORF">CONLIGDRAFT_697879</name>
</gene>
<dbReference type="EMBL" id="KV875095">
    <property type="protein sequence ID" value="OIW31652.1"/>
    <property type="molecule type" value="Genomic_DNA"/>
</dbReference>
<dbReference type="InParanoid" id="A0A1J7JQM6"/>
<keyword evidence="6" id="KW-1185">Reference proteome</keyword>
<dbReference type="PANTHER" id="PTHR13495:SF0">
    <property type="entry name" value="PSME3-INTERACTING PROTEIN"/>
    <property type="match status" value="1"/>
</dbReference>
<dbReference type="AlphaFoldDB" id="A0A1J7JQM6"/>
<feature type="compositionally biased region" description="Acidic residues" evidence="3">
    <location>
        <begin position="147"/>
        <end position="158"/>
    </location>
</feature>
<dbReference type="InterPro" id="IPR019331">
    <property type="entry name" value="FAM192A/Fyv6_N"/>
</dbReference>
<sequence>MASRFVSAGAIDPTTGEAAAAERTTDDGQQKKPNDEWLAVEKELAAERRRREEQRAAAAGTGERSLFEVLQANKGMFVMSQAKQAAFEEANKIKNQFRALDDDEIDFLDEVKAKQRAEEERLRRETEEGLEAFRAAQRRGGERTGEGDGEDEADETEEWAAPVGGRKRKRAGKSVGIVKRRTTSEGELKSKSAAEKTESKPEPARTEEKKVEGETRVAAETAPVAKPKMGLVSYDSDDDDD</sequence>
<feature type="compositionally biased region" description="Basic and acidic residues" evidence="3">
    <location>
        <begin position="182"/>
        <end position="217"/>
    </location>
</feature>
<evidence type="ECO:0000256" key="1">
    <source>
        <dbReference type="ARBA" id="ARBA00004123"/>
    </source>
</evidence>
<feature type="compositionally biased region" description="Basic and acidic residues" evidence="3">
    <location>
        <begin position="23"/>
        <end position="37"/>
    </location>
</feature>
<dbReference type="GO" id="GO:0005634">
    <property type="term" value="C:nucleus"/>
    <property type="evidence" value="ECO:0007669"/>
    <property type="project" value="UniProtKB-SubCell"/>
</dbReference>
<dbReference type="InterPro" id="IPR039845">
    <property type="entry name" value="FAM192A"/>
</dbReference>
<evidence type="ECO:0000313" key="5">
    <source>
        <dbReference type="EMBL" id="OIW31652.1"/>
    </source>
</evidence>
<dbReference type="OrthoDB" id="75807at2759"/>
<feature type="compositionally biased region" description="Basic and acidic residues" evidence="3">
    <location>
        <begin position="116"/>
        <end position="127"/>
    </location>
</feature>
<evidence type="ECO:0000259" key="4">
    <source>
        <dbReference type="Pfam" id="PF10187"/>
    </source>
</evidence>
<evidence type="ECO:0000256" key="2">
    <source>
        <dbReference type="ARBA" id="ARBA00023242"/>
    </source>
</evidence>
<organism evidence="5 6">
    <name type="scientific">Coniochaeta ligniaria NRRL 30616</name>
    <dbReference type="NCBI Taxonomy" id="1408157"/>
    <lineage>
        <taxon>Eukaryota</taxon>
        <taxon>Fungi</taxon>
        <taxon>Dikarya</taxon>
        <taxon>Ascomycota</taxon>
        <taxon>Pezizomycotina</taxon>
        <taxon>Sordariomycetes</taxon>
        <taxon>Sordariomycetidae</taxon>
        <taxon>Coniochaetales</taxon>
        <taxon>Coniochaetaceae</taxon>
        <taxon>Coniochaeta</taxon>
    </lineage>
</organism>
<proteinExistence type="predicted"/>
<dbReference type="Pfam" id="PF10187">
    <property type="entry name" value="FAM192A_Fyv6_N"/>
    <property type="match status" value="1"/>
</dbReference>
<dbReference type="PANTHER" id="PTHR13495">
    <property type="entry name" value="NEFA-INTERACTING NUCLEAR PROTEIN NIP30"/>
    <property type="match status" value="1"/>
</dbReference>
<reference evidence="5 6" key="1">
    <citation type="submission" date="2016-10" db="EMBL/GenBank/DDBJ databases">
        <title>Draft genome sequence of Coniochaeta ligniaria NRRL30616, a lignocellulolytic fungus for bioabatement of inhibitors in plant biomass hydrolysates.</title>
        <authorList>
            <consortium name="DOE Joint Genome Institute"/>
            <person name="Jimenez D.J."/>
            <person name="Hector R.E."/>
            <person name="Riley R."/>
            <person name="Sun H."/>
            <person name="Grigoriev I.V."/>
            <person name="Van Elsas J.D."/>
            <person name="Nichols N.N."/>
        </authorList>
    </citation>
    <scope>NUCLEOTIDE SEQUENCE [LARGE SCALE GENOMIC DNA]</scope>
    <source>
        <strain evidence="5 6">NRRL 30616</strain>
    </source>
</reference>
<dbReference type="STRING" id="1408157.A0A1J7JQM6"/>
<evidence type="ECO:0000313" key="6">
    <source>
        <dbReference type="Proteomes" id="UP000182658"/>
    </source>
</evidence>
<protein>
    <recommendedName>
        <fullName evidence="4">FAM192A/Fyv6 N-terminal domain-containing protein</fullName>
    </recommendedName>
</protein>